<sequence length="56" mass="5715">GYAAGSVGTIISNPADNIVASLNNKKAGSLKLVGKLDCGIYLQEVFLSGSCSWGLL</sequence>
<dbReference type="Gramene" id="KVH19546">
    <property type="protein sequence ID" value="KVH19546"/>
    <property type="gene ID" value="Ccrd_025905"/>
</dbReference>
<name>A0A103TLK7_CYNCS</name>
<gene>
    <name evidence="1" type="ORF">Ccrd_025905</name>
</gene>
<feature type="non-terminal residue" evidence="1">
    <location>
        <position position="1"/>
    </location>
</feature>
<proteinExistence type="predicted"/>
<evidence type="ECO:0000313" key="1">
    <source>
        <dbReference type="EMBL" id="KVH19546.1"/>
    </source>
</evidence>
<dbReference type="EMBL" id="LEKV01007076">
    <property type="protein sequence ID" value="KVH19546.1"/>
    <property type="molecule type" value="Genomic_DNA"/>
</dbReference>
<organism evidence="1 2">
    <name type="scientific">Cynara cardunculus var. scolymus</name>
    <name type="common">Globe artichoke</name>
    <name type="synonym">Cynara scolymus</name>
    <dbReference type="NCBI Taxonomy" id="59895"/>
    <lineage>
        <taxon>Eukaryota</taxon>
        <taxon>Viridiplantae</taxon>
        <taxon>Streptophyta</taxon>
        <taxon>Embryophyta</taxon>
        <taxon>Tracheophyta</taxon>
        <taxon>Spermatophyta</taxon>
        <taxon>Magnoliopsida</taxon>
        <taxon>eudicotyledons</taxon>
        <taxon>Gunneridae</taxon>
        <taxon>Pentapetalae</taxon>
        <taxon>asterids</taxon>
        <taxon>campanulids</taxon>
        <taxon>Asterales</taxon>
        <taxon>Asteraceae</taxon>
        <taxon>Carduoideae</taxon>
        <taxon>Cardueae</taxon>
        <taxon>Carduinae</taxon>
        <taxon>Cynara</taxon>
    </lineage>
</organism>
<dbReference type="AlphaFoldDB" id="A0A103TLK7"/>
<dbReference type="Proteomes" id="UP000243975">
    <property type="component" value="Unassembled WGS sequence"/>
</dbReference>
<keyword evidence="2" id="KW-1185">Reference proteome</keyword>
<protein>
    <submittedName>
        <fullName evidence="1">Uncharacterized protein</fullName>
    </submittedName>
</protein>
<accession>A0A103TLK7</accession>
<comment type="caution">
    <text evidence="1">The sequence shown here is derived from an EMBL/GenBank/DDBJ whole genome shotgun (WGS) entry which is preliminary data.</text>
</comment>
<evidence type="ECO:0000313" key="2">
    <source>
        <dbReference type="Proteomes" id="UP000243975"/>
    </source>
</evidence>
<reference evidence="1 2" key="1">
    <citation type="journal article" date="2016" name="Sci. Rep.">
        <title>The genome sequence of the outbreeding globe artichoke constructed de novo incorporating a phase-aware low-pass sequencing strategy of F1 progeny.</title>
        <authorList>
            <person name="Scaglione D."/>
            <person name="Reyes-Chin-Wo S."/>
            <person name="Acquadro A."/>
            <person name="Froenicke L."/>
            <person name="Portis E."/>
            <person name="Beitel C."/>
            <person name="Tirone M."/>
            <person name="Mauro R."/>
            <person name="Lo Monaco A."/>
            <person name="Mauromicale G."/>
            <person name="Faccioli P."/>
            <person name="Cattivelli L."/>
            <person name="Rieseberg L."/>
            <person name="Michelmore R."/>
            <person name="Lanteri S."/>
        </authorList>
    </citation>
    <scope>NUCLEOTIDE SEQUENCE [LARGE SCALE GENOMIC DNA]</scope>
    <source>
        <strain evidence="1">2C</strain>
    </source>
</reference>